<evidence type="ECO:0000256" key="1">
    <source>
        <dbReference type="ARBA" id="ARBA00004651"/>
    </source>
</evidence>
<dbReference type="PANTHER" id="PTHR34979">
    <property type="entry name" value="INNER MEMBRANE PROTEIN YGAZ"/>
    <property type="match status" value="1"/>
</dbReference>
<dbReference type="InterPro" id="IPR011606">
    <property type="entry name" value="Brnchd-chn_aa_trnsp_permease"/>
</dbReference>
<feature type="transmembrane region" description="Helical" evidence="8">
    <location>
        <begin position="45"/>
        <end position="64"/>
    </location>
</feature>
<protein>
    <submittedName>
        <fullName evidence="9">Transporter</fullName>
    </submittedName>
</protein>
<feature type="transmembrane region" description="Helical" evidence="8">
    <location>
        <begin position="70"/>
        <end position="98"/>
    </location>
</feature>
<reference evidence="9 10" key="1">
    <citation type="submission" date="2016-04" db="EMBL/GenBank/DDBJ databases">
        <authorList>
            <person name="Regsiter A."/>
            <person name="William W."/>
        </authorList>
    </citation>
    <scope>NUCLEOTIDE SEQUENCE [LARGE SCALE GENOMIC DNA]</scope>
    <source>
        <strain evidence="9 10">92</strain>
    </source>
</reference>
<gene>
    <name evidence="9" type="primary">ygaZ</name>
    <name evidence="9" type="ORF">CITRO92_0058</name>
</gene>
<evidence type="ECO:0000256" key="2">
    <source>
        <dbReference type="ARBA" id="ARBA00010735"/>
    </source>
</evidence>
<evidence type="ECO:0000256" key="3">
    <source>
        <dbReference type="ARBA" id="ARBA00022448"/>
    </source>
</evidence>
<name>A0AAX2BC45_CITAM</name>
<evidence type="ECO:0000313" key="10">
    <source>
        <dbReference type="Proteomes" id="UP000245995"/>
    </source>
</evidence>
<sequence>MIEIINPDNFNIGDNAQNSMERPASLPNTPPATCAEGFKDSLPIVISYIPVAFAFGLNATRLGFSPVESVFFSCIIYAGASQFVITTMLAAGSTLWVAALTVMAMDVRHVLYGPSLRSRIAQKLSKPKTALWAFGLTDEVFAAATAKLVRDNRRWSENWMIGIAFCSWASWVLGTVLGAFSGSGLLKGFPAVEAALGFMLPALFMSFLLASFQRKQSLCVTAALAGALAGVTLFSIPAAILAGIVCGCLTALIQAFWQGVPDAL</sequence>
<dbReference type="PANTHER" id="PTHR34979:SF1">
    <property type="entry name" value="INNER MEMBRANE PROTEIN YGAZ"/>
    <property type="match status" value="1"/>
</dbReference>
<organism evidence="9 10">
    <name type="scientific">Citrobacter amalonaticus</name>
    <dbReference type="NCBI Taxonomy" id="35703"/>
    <lineage>
        <taxon>Bacteria</taxon>
        <taxon>Pseudomonadati</taxon>
        <taxon>Pseudomonadota</taxon>
        <taxon>Gammaproteobacteria</taxon>
        <taxon>Enterobacterales</taxon>
        <taxon>Enterobacteriaceae</taxon>
        <taxon>Citrobacter</taxon>
    </lineage>
</organism>
<feature type="transmembrane region" description="Helical" evidence="8">
    <location>
        <begin position="224"/>
        <end position="257"/>
    </location>
</feature>
<dbReference type="GO" id="GO:1903785">
    <property type="term" value="P:L-valine transmembrane transport"/>
    <property type="evidence" value="ECO:0007669"/>
    <property type="project" value="TreeGrafter"/>
</dbReference>
<evidence type="ECO:0000256" key="7">
    <source>
        <dbReference type="ARBA" id="ARBA00023136"/>
    </source>
</evidence>
<dbReference type="EMBL" id="LT556085">
    <property type="protein sequence ID" value="SAY60984.1"/>
    <property type="molecule type" value="Genomic_DNA"/>
</dbReference>
<dbReference type="Pfam" id="PF03591">
    <property type="entry name" value="AzlC"/>
    <property type="match status" value="1"/>
</dbReference>
<comment type="similarity">
    <text evidence="2">Belongs to the AzlC family.</text>
</comment>
<keyword evidence="7 8" id="KW-0472">Membrane</keyword>
<evidence type="ECO:0000256" key="8">
    <source>
        <dbReference type="SAM" id="Phobius"/>
    </source>
</evidence>
<keyword evidence="6 8" id="KW-1133">Transmembrane helix</keyword>
<evidence type="ECO:0000256" key="5">
    <source>
        <dbReference type="ARBA" id="ARBA00022692"/>
    </source>
</evidence>
<feature type="transmembrane region" description="Helical" evidence="8">
    <location>
        <begin position="159"/>
        <end position="182"/>
    </location>
</feature>
<dbReference type="GO" id="GO:0005886">
    <property type="term" value="C:plasma membrane"/>
    <property type="evidence" value="ECO:0007669"/>
    <property type="project" value="UniProtKB-SubCell"/>
</dbReference>
<keyword evidence="3" id="KW-0813">Transport</keyword>
<comment type="subcellular location">
    <subcellularLocation>
        <location evidence="1">Cell membrane</location>
        <topology evidence="1">Multi-pass membrane protein</topology>
    </subcellularLocation>
</comment>
<evidence type="ECO:0000313" key="9">
    <source>
        <dbReference type="EMBL" id="SAY60984.1"/>
    </source>
</evidence>
<evidence type="ECO:0000256" key="6">
    <source>
        <dbReference type="ARBA" id="ARBA00022989"/>
    </source>
</evidence>
<feature type="transmembrane region" description="Helical" evidence="8">
    <location>
        <begin position="194"/>
        <end position="212"/>
    </location>
</feature>
<keyword evidence="4" id="KW-1003">Cell membrane</keyword>
<evidence type="ECO:0000256" key="4">
    <source>
        <dbReference type="ARBA" id="ARBA00022475"/>
    </source>
</evidence>
<keyword evidence="5 8" id="KW-0812">Transmembrane</keyword>
<accession>A0AAX2BC45</accession>
<dbReference type="AlphaFoldDB" id="A0AAX2BC45"/>
<proteinExistence type="inferred from homology"/>
<dbReference type="Proteomes" id="UP000245995">
    <property type="component" value="Chromosome CITRO92"/>
</dbReference>